<proteinExistence type="predicted"/>
<keyword evidence="2" id="KW-0418">Kinase</keyword>
<dbReference type="AlphaFoldDB" id="A0A6I3JEP6"/>
<dbReference type="PROSITE" id="PS50109">
    <property type="entry name" value="HIS_KIN"/>
    <property type="match status" value="1"/>
</dbReference>
<dbReference type="InterPro" id="IPR011712">
    <property type="entry name" value="Sig_transdc_His_kin_sub3_dim/P"/>
</dbReference>
<accession>A0A6I3JEP6</accession>
<dbReference type="SUPFAM" id="SSF55874">
    <property type="entry name" value="ATPase domain of HSP90 chaperone/DNA topoisomerase II/histidine kinase"/>
    <property type="match status" value="1"/>
</dbReference>
<comment type="caution">
    <text evidence="4">The sequence shown here is derived from an EMBL/GenBank/DDBJ whole genome shotgun (WGS) entry which is preliminary data.</text>
</comment>
<dbReference type="Gene3D" id="1.20.5.1930">
    <property type="match status" value="1"/>
</dbReference>
<dbReference type="Pfam" id="PF13185">
    <property type="entry name" value="GAF_2"/>
    <property type="match status" value="2"/>
</dbReference>
<dbReference type="EMBL" id="WLCI01000016">
    <property type="protein sequence ID" value="MTB96535.1"/>
    <property type="molecule type" value="Genomic_DNA"/>
</dbReference>
<sequence>MEPSDMPTSRDGSSAFGESTVNDLLREVQGRVDGALDERRRWELLLDAVVSMGADLSLDGLLTRIVEIASNLTGAQFAALGVLEHGSADRLSTFVTYGMDDDQQARLGELPTGPGILDLVIDRSEPLRLRELPSHPDSYGLPAHHPPLRSFLGVPVRTRGGVFGNLYLTEKLGGAEFTAEDERIVVALAAAAGVAIENARLHEDAVQRQRWLAATAEIARLLTGSEPDSHALQVVADRARELADADVCWIVAGHGPDDLDVQAVSGLEVDLDGLSGQLQGWSIARDVVVSGQPVTVADLRGDPRASSTAQASGRRELGPAVMVPMSTTGSGLRGVLALAWCPENATGAALETDLPAAFVEQAALALQISLANRDRRRLTLFEDRDRIGRDLHDLIIQRLFAVGLGLQSASRLAAEPELARRLESAVDDIDATIRDIRRAIFALSTAGEATGDLQSEITRIVERAAGTLKVIPSVQIEGPVRARVPDTVAPHLLAVLAEALSNAARHAAPSAIDVSLVVDGDQVSLTVRDDGRGIPPDVVESGLANMRHRAADLGGTCEISSSPGQGTTIEWRVPLTVPRS</sequence>
<keyword evidence="3" id="KW-0902">Two-component regulatory system</keyword>
<gene>
    <name evidence="4" type="ORF">GGQ22_15780</name>
</gene>
<dbReference type="Gene3D" id="3.30.450.40">
    <property type="match status" value="2"/>
</dbReference>
<dbReference type="InterPro" id="IPR005467">
    <property type="entry name" value="His_kinase_dom"/>
</dbReference>
<evidence type="ECO:0000313" key="5">
    <source>
        <dbReference type="Proteomes" id="UP000433406"/>
    </source>
</evidence>
<dbReference type="PANTHER" id="PTHR24421">
    <property type="entry name" value="NITRATE/NITRITE SENSOR PROTEIN NARX-RELATED"/>
    <property type="match status" value="1"/>
</dbReference>
<dbReference type="SUPFAM" id="SSF55781">
    <property type="entry name" value="GAF domain-like"/>
    <property type="match status" value="2"/>
</dbReference>
<dbReference type="Proteomes" id="UP000433406">
    <property type="component" value="Unassembled WGS sequence"/>
</dbReference>
<evidence type="ECO:0000256" key="3">
    <source>
        <dbReference type="ARBA" id="ARBA00023012"/>
    </source>
</evidence>
<dbReference type="InterPro" id="IPR003018">
    <property type="entry name" value="GAF"/>
</dbReference>
<dbReference type="InterPro" id="IPR036890">
    <property type="entry name" value="HATPase_C_sf"/>
</dbReference>
<dbReference type="SMART" id="SM00065">
    <property type="entry name" value="GAF"/>
    <property type="match status" value="1"/>
</dbReference>
<dbReference type="GO" id="GO:0016020">
    <property type="term" value="C:membrane"/>
    <property type="evidence" value="ECO:0007669"/>
    <property type="project" value="InterPro"/>
</dbReference>
<dbReference type="InterPro" id="IPR029016">
    <property type="entry name" value="GAF-like_dom_sf"/>
</dbReference>
<dbReference type="Pfam" id="PF07730">
    <property type="entry name" value="HisKA_3"/>
    <property type="match status" value="1"/>
</dbReference>
<dbReference type="InterPro" id="IPR003594">
    <property type="entry name" value="HATPase_dom"/>
</dbReference>
<dbReference type="InterPro" id="IPR050482">
    <property type="entry name" value="Sensor_HK_TwoCompSys"/>
</dbReference>
<dbReference type="CDD" id="cd16917">
    <property type="entry name" value="HATPase_UhpB-NarQ-NarX-like"/>
    <property type="match status" value="1"/>
</dbReference>
<keyword evidence="5" id="KW-1185">Reference proteome</keyword>
<dbReference type="SMART" id="SM00387">
    <property type="entry name" value="HATPase_c"/>
    <property type="match status" value="1"/>
</dbReference>
<keyword evidence="1" id="KW-0808">Transferase</keyword>
<name>A0A6I3JEP6_9ACTN</name>
<dbReference type="Gene3D" id="3.30.565.10">
    <property type="entry name" value="Histidine kinase-like ATPase, C-terminal domain"/>
    <property type="match status" value="1"/>
</dbReference>
<dbReference type="PANTHER" id="PTHR24421:SF56">
    <property type="entry name" value="OXYGEN SENSOR HISTIDINE KINASE RESPONSE REGULATOR DOST"/>
    <property type="match status" value="1"/>
</dbReference>
<protein>
    <submittedName>
        <fullName evidence="4">GAF domain-containing protein</fullName>
    </submittedName>
</protein>
<evidence type="ECO:0000313" key="4">
    <source>
        <dbReference type="EMBL" id="MTB96535.1"/>
    </source>
</evidence>
<evidence type="ECO:0000256" key="1">
    <source>
        <dbReference type="ARBA" id="ARBA00022679"/>
    </source>
</evidence>
<dbReference type="GO" id="GO:0046983">
    <property type="term" value="F:protein dimerization activity"/>
    <property type="evidence" value="ECO:0007669"/>
    <property type="project" value="InterPro"/>
</dbReference>
<organism evidence="4 5">
    <name type="scientific">Nocardioides marmotae</name>
    <dbReference type="NCBI Taxonomy" id="2663857"/>
    <lineage>
        <taxon>Bacteria</taxon>
        <taxon>Bacillati</taxon>
        <taxon>Actinomycetota</taxon>
        <taxon>Actinomycetes</taxon>
        <taxon>Propionibacteriales</taxon>
        <taxon>Nocardioidaceae</taxon>
        <taxon>Nocardioides</taxon>
    </lineage>
</organism>
<dbReference type="GO" id="GO:0000155">
    <property type="term" value="F:phosphorelay sensor kinase activity"/>
    <property type="evidence" value="ECO:0007669"/>
    <property type="project" value="InterPro"/>
</dbReference>
<reference evidence="4 5" key="1">
    <citation type="submission" date="2019-10" db="EMBL/GenBank/DDBJ databases">
        <title>Nocardioides novel species isolated from the excrement of Marmot.</title>
        <authorList>
            <person name="Zhang G."/>
        </authorList>
    </citation>
    <scope>NUCLEOTIDE SEQUENCE [LARGE SCALE GENOMIC DNA]</scope>
    <source>
        <strain evidence="5">zg-579</strain>
    </source>
</reference>
<dbReference type="Pfam" id="PF02518">
    <property type="entry name" value="HATPase_c"/>
    <property type="match status" value="1"/>
</dbReference>
<evidence type="ECO:0000256" key="2">
    <source>
        <dbReference type="ARBA" id="ARBA00022777"/>
    </source>
</evidence>